<dbReference type="GO" id="GO:0015297">
    <property type="term" value="F:antiporter activity"/>
    <property type="evidence" value="ECO:0007669"/>
    <property type="project" value="InterPro"/>
</dbReference>
<dbReference type="AlphaFoldDB" id="A0A1L8TPR9"/>
<gene>
    <name evidence="8" type="ORF">RV04_GL001491</name>
</gene>
<evidence type="ECO:0000256" key="4">
    <source>
        <dbReference type="ARBA" id="ARBA00022692"/>
    </source>
</evidence>
<feature type="transmembrane region" description="Helical" evidence="7">
    <location>
        <begin position="252"/>
        <end position="269"/>
    </location>
</feature>
<name>A0A1L8TPR9_9ENTE</name>
<dbReference type="InterPro" id="IPR048279">
    <property type="entry name" value="MdtK-like"/>
</dbReference>
<protein>
    <submittedName>
        <fullName evidence="8">Cation efflux pump</fullName>
    </submittedName>
</protein>
<evidence type="ECO:0000256" key="6">
    <source>
        <dbReference type="ARBA" id="ARBA00023136"/>
    </source>
</evidence>
<feature type="transmembrane region" description="Helical" evidence="7">
    <location>
        <begin position="417"/>
        <end position="442"/>
    </location>
</feature>
<proteinExistence type="predicted"/>
<keyword evidence="3" id="KW-1003">Cell membrane</keyword>
<feature type="transmembrane region" description="Helical" evidence="7">
    <location>
        <begin position="289"/>
        <end position="309"/>
    </location>
</feature>
<feature type="transmembrane region" description="Helical" evidence="7">
    <location>
        <begin position="199"/>
        <end position="218"/>
    </location>
</feature>
<feature type="transmembrane region" description="Helical" evidence="7">
    <location>
        <begin position="391"/>
        <end position="411"/>
    </location>
</feature>
<keyword evidence="9" id="KW-1185">Reference proteome</keyword>
<evidence type="ECO:0000256" key="1">
    <source>
        <dbReference type="ARBA" id="ARBA00004651"/>
    </source>
</evidence>
<dbReference type="NCBIfam" id="TIGR00797">
    <property type="entry name" value="matE"/>
    <property type="match status" value="1"/>
</dbReference>
<dbReference type="EMBL" id="JXKQ01000003">
    <property type="protein sequence ID" value="OJG46325.1"/>
    <property type="molecule type" value="Genomic_DNA"/>
</dbReference>
<evidence type="ECO:0000313" key="9">
    <source>
        <dbReference type="Proteomes" id="UP000182077"/>
    </source>
</evidence>
<dbReference type="PANTHER" id="PTHR43823:SF3">
    <property type="entry name" value="MULTIDRUG EXPORT PROTEIN MEPA"/>
    <property type="match status" value="1"/>
</dbReference>
<reference evidence="8 9" key="1">
    <citation type="submission" date="2014-12" db="EMBL/GenBank/DDBJ databases">
        <title>Draft genome sequences of 29 type strains of Enterococci.</title>
        <authorList>
            <person name="Zhong Z."/>
            <person name="Sun Z."/>
            <person name="Liu W."/>
            <person name="Zhang W."/>
            <person name="Zhang H."/>
        </authorList>
    </citation>
    <scope>NUCLEOTIDE SEQUENCE [LARGE SCALE GENOMIC DNA]</scope>
    <source>
        <strain evidence="8 9">DSM 17122</strain>
    </source>
</reference>
<feature type="transmembrane region" description="Helical" evidence="7">
    <location>
        <begin position="139"/>
        <end position="159"/>
    </location>
</feature>
<comment type="subcellular location">
    <subcellularLocation>
        <location evidence="1">Cell membrane</location>
        <topology evidence="1">Multi-pass membrane protein</topology>
    </subcellularLocation>
</comment>
<feature type="transmembrane region" description="Helical" evidence="7">
    <location>
        <begin position="171"/>
        <end position="193"/>
    </location>
</feature>
<dbReference type="Proteomes" id="UP000182077">
    <property type="component" value="Unassembled WGS sequence"/>
</dbReference>
<feature type="transmembrane region" description="Helical" evidence="7">
    <location>
        <begin position="21"/>
        <end position="42"/>
    </location>
</feature>
<evidence type="ECO:0000256" key="2">
    <source>
        <dbReference type="ARBA" id="ARBA00022448"/>
    </source>
</evidence>
<keyword evidence="5 7" id="KW-1133">Transmembrane helix</keyword>
<feature type="transmembrane region" description="Helical" evidence="7">
    <location>
        <begin position="321"/>
        <end position="342"/>
    </location>
</feature>
<sequence>MEQMMDDSNEYLLKEAPVKKAVLNLSVPMMIGTSVGAIYNVVNAYFIGLLHNTQMISAITIGTPVFIALMAIGNMFGVGASTYITRLIAVKDTAKAKKVAGYGFYMSLIVALLLGAIGVGAINPLLKLLGVDAAMHSYALQYVVTLLVTGFTTTINFTLEQVVRSEGAAKESMYGMIINVGVNLIFDPLLILFLQLHVIGAALAIGVANLASMLYYLYYLSSKSEHLKGFATHIFLSIKDQIEVLKIGVSELMNSGFMIISTLLLNVYAVRYGDDVVAGFGIATRLVQVPQFLVMGIFFGVIPLFAYNYSSKNKERLTASFKTACAFIALIVFIFVSLTYLFRYPILGIFTNSSSLIQVGEYILTASLATTIFNGFAGLILGMFQGTGKGLPTIIISIIQSLLIIPIILYMNNNFGLHGLVWASTVTEFIAFLIGIGFYLYYRKDFRAI</sequence>
<evidence type="ECO:0000256" key="3">
    <source>
        <dbReference type="ARBA" id="ARBA00022475"/>
    </source>
</evidence>
<dbReference type="PIRSF" id="PIRSF006603">
    <property type="entry name" value="DinF"/>
    <property type="match status" value="1"/>
</dbReference>
<accession>A0A1L8TPR9</accession>
<keyword evidence="2" id="KW-0813">Transport</keyword>
<dbReference type="STRING" id="249189.RV04_GL001491"/>
<feature type="transmembrane region" description="Helical" evidence="7">
    <location>
        <begin position="362"/>
        <end position="384"/>
    </location>
</feature>
<organism evidence="8 9">
    <name type="scientific">Enterococcus hermanniensis</name>
    <dbReference type="NCBI Taxonomy" id="249189"/>
    <lineage>
        <taxon>Bacteria</taxon>
        <taxon>Bacillati</taxon>
        <taxon>Bacillota</taxon>
        <taxon>Bacilli</taxon>
        <taxon>Lactobacillales</taxon>
        <taxon>Enterococcaceae</taxon>
        <taxon>Enterococcus</taxon>
    </lineage>
</organism>
<evidence type="ECO:0000256" key="7">
    <source>
        <dbReference type="SAM" id="Phobius"/>
    </source>
</evidence>
<dbReference type="GO" id="GO:0042910">
    <property type="term" value="F:xenobiotic transmembrane transporter activity"/>
    <property type="evidence" value="ECO:0007669"/>
    <property type="project" value="InterPro"/>
</dbReference>
<comment type="caution">
    <text evidence="8">The sequence shown here is derived from an EMBL/GenBank/DDBJ whole genome shotgun (WGS) entry which is preliminary data.</text>
</comment>
<keyword evidence="4 7" id="KW-0812">Transmembrane</keyword>
<dbReference type="Pfam" id="PF01554">
    <property type="entry name" value="MatE"/>
    <property type="match status" value="2"/>
</dbReference>
<keyword evidence="6 7" id="KW-0472">Membrane</keyword>
<dbReference type="PANTHER" id="PTHR43823">
    <property type="entry name" value="SPORULATION PROTEIN YKVU"/>
    <property type="match status" value="1"/>
</dbReference>
<dbReference type="GO" id="GO:0005886">
    <property type="term" value="C:plasma membrane"/>
    <property type="evidence" value="ECO:0007669"/>
    <property type="project" value="UniProtKB-SubCell"/>
</dbReference>
<dbReference type="RefSeq" id="WP_071857406.1">
    <property type="nucleotide sequence ID" value="NZ_JBHSHK010000001.1"/>
</dbReference>
<feature type="transmembrane region" description="Helical" evidence="7">
    <location>
        <begin position="99"/>
        <end position="119"/>
    </location>
</feature>
<feature type="transmembrane region" description="Helical" evidence="7">
    <location>
        <begin position="54"/>
        <end position="78"/>
    </location>
</feature>
<evidence type="ECO:0000256" key="5">
    <source>
        <dbReference type="ARBA" id="ARBA00022989"/>
    </source>
</evidence>
<dbReference type="InterPro" id="IPR051327">
    <property type="entry name" value="MATE_MepA_subfamily"/>
</dbReference>
<dbReference type="InterPro" id="IPR002528">
    <property type="entry name" value="MATE_fam"/>
</dbReference>
<dbReference type="OrthoDB" id="9811110at2"/>
<evidence type="ECO:0000313" key="8">
    <source>
        <dbReference type="EMBL" id="OJG46325.1"/>
    </source>
</evidence>